<name>A0ABQ9ZWZ6_9CRUS</name>
<sequence length="59" mass="6912">MYLKSMTGRSKWKSLTDNFAIYPSLRWSQWNLGRVVKIFPGPGGLVRKINVKLEWGPFR</sequence>
<evidence type="ECO:0000313" key="2">
    <source>
        <dbReference type="EMBL" id="KAK4017435.1"/>
    </source>
</evidence>
<comment type="caution">
    <text evidence="2">The sequence shown here is derived from an EMBL/GenBank/DDBJ whole genome shotgun (WGS) entry which is preliminary data.</text>
</comment>
<keyword evidence="3" id="KW-1185">Reference proteome</keyword>
<dbReference type="InterPro" id="IPR040676">
    <property type="entry name" value="DUF5641"/>
</dbReference>
<dbReference type="Proteomes" id="UP001234178">
    <property type="component" value="Unassembled WGS sequence"/>
</dbReference>
<dbReference type="EMBL" id="JAOYFB010000006">
    <property type="protein sequence ID" value="KAK4017435.1"/>
    <property type="molecule type" value="Genomic_DNA"/>
</dbReference>
<protein>
    <recommendedName>
        <fullName evidence="1">DUF5641 domain-containing protein</fullName>
    </recommendedName>
</protein>
<gene>
    <name evidence="2" type="ORF">OUZ56_032746</name>
</gene>
<proteinExistence type="predicted"/>
<reference evidence="2 3" key="1">
    <citation type="journal article" date="2023" name="Nucleic Acids Res.">
        <title>The hologenome of Daphnia magna reveals possible DNA methylation and microbiome-mediated evolution of the host genome.</title>
        <authorList>
            <person name="Chaturvedi A."/>
            <person name="Li X."/>
            <person name="Dhandapani V."/>
            <person name="Marshall H."/>
            <person name="Kissane S."/>
            <person name="Cuenca-Cambronero M."/>
            <person name="Asole G."/>
            <person name="Calvet F."/>
            <person name="Ruiz-Romero M."/>
            <person name="Marangio P."/>
            <person name="Guigo R."/>
            <person name="Rago D."/>
            <person name="Mirbahai L."/>
            <person name="Eastwood N."/>
            <person name="Colbourne J.K."/>
            <person name="Zhou J."/>
            <person name="Mallon E."/>
            <person name="Orsini L."/>
        </authorList>
    </citation>
    <scope>NUCLEOTIDE SEQUENCE [LARGE SCALE GENOMIC DNA]</scope>
    <source>
        <strain evidence="2">LRV0_1</strain>
    </source>
</reference>
<organism evidence="2 3">
    <name type="scientific">Daphnia magna</name>
    <dbReference type="NCBI Taxonomy" id="35525"/>
    <lineage>
        <taxon>Eukaryota</taxon>
        <taxon>Metazoa</taxon>
        <taxon>Ecdysozoa</taxon>
        <taxon>Arthropoda</taxon>
        <taxon>Crustacea</taxon>
        <taxon>Branchiopoda</taxon>
        <taxon>Diplostraca</taxon>
        <taxon>Cladocera</taxon>
        <taxon>Anomopoda</taxon>
        <taxon>Daphniidae</taxon>
        <taxon>Daphnia</taxon>
    </lineage>
</organism>
<evidence type="ECO:0000259" key="1">
    <source>
        <dbReference type="Pfam" id="PF18701"/>
    </source>
</evidence>
<dbReference type="Pfam" id="PF18701">
    <property type="entry name" value="DUF5641"/>
    <property type="match status" value="1"/>
</dbReference>
<accession>A0ABQ9ZWZ6</accession>
<evidence type="ECO:0000313" key="3">
    <source>
        <dbReference type="Proteomes" id="UP001234178"/>
    </source>
</evidence>
<feature type="domain" description="DUF5641" evidence="1">
    <location>
        <begin position="2"/>
        <end position="54"/>
    </location>
</feature>